<organism evidence="1 2">
    <name type="scientific">Vibrio pectenicida</name>
    <dbReference type="NCBI Taxonomy" id="62763"/>
    <lineage>
        <taxon>Bacteria</taxon>
        <taxon>Pseudomonadati</taxon>
        <taxon>Pseudomonadota</taxon>
        <taxon>Gammaproteobacteria</taxon>
        <taxon>Vibrionales</taxon>
        <taxon>Vibrionaceae</taxon>
        <taxon>Vibrio</taxon>
    </lineage>
</organism>
<evidence type="ECO:0000313" key="1">
    <source>
        <dbReference type="EMBL" id="RSD28534.1"/>
    </source>
</evidence>
<dbReference type="EMBL" id="RSFA01000155">
    <property type="protein sequence ID" value="RSD28534.1"/>
    <property type="molecule type" value="Genomic_DNA"/>
</dbReference>
<accession>A0A3R9F2M2</accession>
<reference evidence="1 2" key="1">
    <citation type="submission" date="2018-12" db="EMBL/GenBank/DDBJ databases">
        <title>Genomic taxonomy of the Vibrionaceae family.</title>
        <authorList>
            <person name="Gomez-Gil B."/>
            <person name="Enciso-Ibarra K."/>
        </authorList>
    </citation>
    <scope>NUCLEOTIDE SEQUENCE [LARGE SCALE GENOMIC DNA]</scope>
    <source>
        <strain evidence="1 2">CAIM 594</strain>
    </source>
</reference>
<comment type="caution">
    <text evidence="1">The sequence shown here is derived from an EMBL/GenBank/DDBJ whole genome shotgun (WGS) entry which is preliminary data.</text>
</comment>
<name>A0A3R9F2M2_9VIBR</name>
<proteinExistence type="predicted"/>
<evidence type="ECO:0000313" key="2">
    <source>
        <dbReference type="Proteomes" id="UP000269041"/>
    </source>
</evidence>
<gene>
    <name evidence="1" type="ORF">EJA03_19185</name>
</gene>
<sequence length="126" mass="14572">MFTHFYVALGFWSSYTHAITYVYCGLPDGSDWEWLIDQSGNYQKIEGVWARITESNGRYFNVYRVTKCAFEIKAFNCPAGYIPQPAESGTSLWEIFEIQQPDGTRQLLDGYKSYHSYHGLPSAFRL</sequence>
<dbReference type="Proteomes" id="UP000269041">
    <property type="component" value="Unassembled WGS sequence"/>
</dbReference>
<dbReference type="AlphaFoldDB" id="A0A3R9F2M2"/>
<protein>
    <submittedName>
        <fullName evidence="1">Uncharacterized protein</fullName>
    </submittedName>
</protein>
<keyword evidence="2" id="KW-1185">Reference proteome</keyword>
<dbReference type="OrthoDB" id="5875472at2"/>
<dbReference type="RefSeq" id="WP_125323342.1">
    <property type="nucleotide sequence ID" value="NZ_AP024891.1"/>
</dbReference>